<dbReference type="SMART" id="SM00507">
    <property type="entry name" value="HNHc"/>
    <property type="match status" value="1"/>
</dbReference>
<evidence type="ECO:0000259" key="2">
    <source>
        <dbReference type="SMART" id="SM00507"/>
    </source>
</evidence>
<dbReference type="InterPro" id="IPR002711">
    <property type="entry name" value="HNH"/>
</dbReference>
<dbReference type="KEGG" id="iva:Isova_1403"/>
<proteinExistence type="predicted"/>
<feature type="domain" description="HNH nuclease" evidence="2">
    <location>
        <begin position="376"/>
        <end position="427"/>
    </location>
</feature>
<dbReference type="GO" id="GO:0003676">
    <property type="term" value="F:nucleic acid binding"/>
    <property type="evidence" value="ECO:0007669"/>
    <property type="project" value="InterPro"/>
</dbReference>
<feature type="compositionally biased region" description="Pro residues" evidence="1">
    <location>
        <begin position="460"/>
        <end position="471"/>
    </location>
</feature>
<dbReference type="CDD" id="cd00085">
    <property type="entry name" value="HNHc"/>
    <property type="match status" value="1"/>
</dbReference>
<dbReference type="eggNOG" id="COG1403">
    <property type="taxonomic scope" value="Bacteria"/>
</dbReference>
<accession>F6FTP1</accession>
<dbReference type="GO" id="GO:0008270">
    <property type="term" value="F:zinc ion binding"/>
    <property type="evidence" value="ECO:0007669"/>
    <property type="project" value="InterPro"/>
</dbReference>
<dbReference type="GO" id="GO:0004519">
    <property type="term" value="F:endonuclease activity"/>
    <property type="evidence" value="ECO:0007669"/>
    <property type="project" value="InterPro"/>
</dbReference>
<organism evidence="4">
    <name type="scientific">Isoptericola variabilis (strain 225)</name>
    <dbReference type="NCBI Taxonomy" id="743718"/>
    <lineage>
        <taxon>Bacteria</taxon>
        <taxon>Bacillati</taxon>
        <taxon>Actinomycetota</taxon>
        <taxon>Actinomycetes</taxon>
        <taxon>Micrococcales</taxon>
        <taxon>Promicromonosporaceae</taxon>
        <taxon>Isoptericola</taxon>
    </lineage>
</organism>
<sequence length="493" mass="52483">MQVSVLSTLHIERTFDMISGMTAVVDEWRTGADRACVPDVPPPALTADEVRRFRDRLLAAQVPTDATAQVELLTALEELRRADMAVQASVALELDETVRAGERAAARGGRTEERLGRGVPLQVGLATRTSPHRARVFLGAARVWHTEMPCTLAALRAGVIDEYAATVLVRETACLPLEARRQVDRELCADHGALDGVGVKRLVARARTLAARLDPAAVVARARKAETERTVTVRPAPDAMVYLTALLPVAQGVAAYAALKHAADTAPGDASEAPRPRGQVMADTLVERLTGRSRAADVPVAVNLVVSDATLLGAGHEPAQVLDHSGAHHGVVPAQIARELVACGLDEGAAWIRQLYADPAGRLVAATSARRFFADGLAALLRVRDQGICRTPYCDAPVRHLDHVVVHARGGATSLDNGQGLCEACNQAKNVDGFAQRVEPGGRHSVVTTTPTGHSYRSTAPPPPEPARPAVPDPVVEAESLVERAFERLLARL</sequence>
<feature type="region of interest" description="Disordered" evidence="1">
    <location>
        <begin position="447"/>
        <end position="471"/>
    </location>
</feature>
<dbReference type="Proteomes" id="UP000009236">
    <property type="component" value="Chromosome"/>
</dbReference>
<dbReference type="HOGENOM" id="CLU_021786_0_1_11"/>
<evidence type="ECO:0000313" key="4">
    <source>
        <dbReference type="Proteomes" id="UP000009236"/>
    </source>
</evidence>
<dbReference type="Pfam" id="PF01844">
    <property type="entry name" value="HNH"/>
    <property type="match status" value="1"/>
</dbReference>
<dbReference type="EMBL" id="CP002810">
    <property type="protein sequence ID" value="AEG44168.1"/>
    <property type="molecule type" value="Genomic_DNA"/>
</dbReference>
<evidence type="ECO:0000256" key="1">
    <source>
        <dbReference type="SAM" id="MobiDB-lite"/>
    </source>
</evidence>
<dbReference type="Gene3D" id="1.10.30.50">
    <property type="match status" value="1"/>
</dbReference>
<feature type="compositionally biased region" description="Polar residues" evidence="1">
    <location>
        <begin position="447"/>
        <end position="458"/>
    </location>
</feature>
<name>F6FTP1_ISOV2</name>
<dbReference type="InterPro" id="IPR003615">
    <property type="entry name" value="HNH_nuc"/>
</dbReference>
<protein>
    <submittedName>
        <fullName evidence="3">HNH nuclease</fullName>
    </submittedName>
</protein>
<dbReference type="STRING" id="743718.Isova_1403"/>
<keyword evidence="4" id="KW-1185">Reference proteome</keyword>
<reference evidence="3 4" key="1">
    <citation type="submission" date="2011-05" db="EMBL/GenBank/DDBJ databases">
        <title>Complete sequence of Isoptericola variabilis 225.</title>
        <authorList>
            <consortium name="US DOE Joint Genome Institute"/>
            <person name="Lucas S."/>
            <person name="Han J."/>
            <person name="Lapidus A."/>
            <person name="Cheng J.-F."/>
            <person name="Goodwin L."/>
            <person name="Pitluck S."/>
            <person name="Peters L."/>
            <person name="Mikhailova N."/>
            <person name="Zeytun A."/>
            <person name="Han C."/>
            <person name="Tapia R."/>
            <person name="Land M."/>
            <person name="Hauser L."/>
            <person name="Kyrpides N."/>
            <person name="Ivanova N."/>
            <person name="Pagani I."/>
            <person name="Siebers A."/>
            <person name="Allgaier M."/>
            <person name="Thelen M."/>
            <person name="Hugenholtz P."/>
            <person name="Gladden J."/>
            <person name="Woyke T."/>
        </authorList>
    </citation>
    <scope>NUCLEOTIDE SEQUENCE [LARGE SCALE GENOMIC DNA]</scope>
    <source>
        <strain evidence="4">225</strain>
    </source>
</reference>
<evidence type="ECO:0000313" key="3">
    <source>
        <dbReference type="EMBL" id="AEG44168.1"/>
    </source>
</evidence>
<dbReference type="AlphaFoldDB" id="F6FTP1"/>
<gene>
    <name evidence="3" type="ordered locus">Isova_1403</name>
</gene>